<evidence type="ECO:0000256" key="4">
    <source>
        <dbReference type="ARBA" id="ARBA00022475"/>
    </source>
</evidence>
<dbReference type="PANTHER" id="PTHR32282">
    <property type="entry name" value="BINDING PROTEIN TRANSPEPTIDASE, PUTATIVE-RELATED"/>
    <property type="match status" value="1"/>
</dbReference>
<comment type="subcellular location">
    <subcellularLocation>
        <location evidence="1">Cell membrane</location>
    </subcellularLocation>
</comment>
<keyword evidence="17" id="KW-1133">Transmembrane helix</keyword>
<dbReference type="GO" id="GO:0005886">
    <property type="term" value="C:plasma membrane"/>
    <property type="evidence" value="ECO:0007669"/>
    <property type="project" value="UniProtKB-SubCell"/>
</dbReference>
<dbReference type="Gene3D" id="3.40.710.10">
    <property type="entry name" value="DD-peptidase/beta-lactamase superfamily"/>
    <property type="match status" value="1"/>
</dbReference>
<dbReference type="STRING" id="1618356.UU93_C0005G0007"/>
<evidence type="ECO:0000256" key="15">
    <source>
        <dbReference type="ARBA" id="ARBA00034000"/>
    </source>
</evidence>
<evidence type="ECO:0000313" key="20">
    <source>
        <dbReference type="EMBL" id="KKS32699.1"/>
    </source>
</evidence>
<dbReference type="GO" id="GO:0008360">
    <property type="term" value="P:regulation of cell shape"/>
    <property type="evidence" value="ECO:0007669"/>
    <property type="project" value="UniProtKB-KW"/>
</dbReference>
<evidence type="ECO:0000256" key="17">
    <source>
        <dbReference type="SAM" id="Phobius"/>
    </source>
</evidence>
<evidence type="ECO:0000256" key="12">
    <source>
        <dbReference type="ARBA" id="ARBA00023136"/>
    </source>
</evidence>
<comment type="similarity">
    <text evidence="2">In the C-terminal section; belongs to the transpeptidase family.</text>
</comment>
<dbReference type="GO" id="GO:0009252">
    <property type="term" value="P:peptidoglycan biosynthetic process"/>
    <property type="evidence" value="ECO:0007669"/>
    <property type="project" value="UniProtKB-KW"/>
</dbReference>
<dbReference type="InterPro" id="IPR001460">
    <property type="entry name" value="PCN-bd_Tpept"/>
</dbReference>
<dbReference type="Proteomes" id="UP000034160">
    <property type="component" value="Unassembled WGS sequence"/>
</dbReference>
<keyword evidence="11" id="KW-0573">Peptidoglycan synthesis</keyword>
<dbReference type="InterPro" id="IPR023346">
    <property type="entry name" value="Lysozyme-like_dom_sf"/>
</dbReference>
<keyword evidence="12 17" id="KW-0472">Membrane</keyword>
<evidence type="ECO:0000259" key="18">
    <source>
        <dbReference type="Pfam" id="PF00905"/>
    </source>
</evidence>
<dbReference type="SUPFAM" id="SSF53955">
    <property type="entry name" value="Lysozyme-like"/>
    <property type="match status" value="1"/>
</dbReference>
<keyword evidence="10" id="KW-0133">Cell shape</keyword>
<accession>A0A0G0Y7K9</accession>
<dbReference type="GO" id="GO:0030288">
    <property type="term" value="C:outer membrane-bounded periplasmic space"/>
    <property type="evidence" value="ECO:0007669"/>
    <property type="project" value="TreeGrafter"/>
</dbReference>
<evidence type="ECO:0000259" key="19">
    <source>
        <dbReference type="Pfam" id="PF00912"/>
    </source>
</evidence>
<evidence type="ECO:0000256" key="3">
    <source>
        <dbReference type="ARBA" id="ARBA00007739"/>
    </source>
</evidence>
<evidence type="ECO:0000256" key="7">
    <source>
        <dbReference type="ARBA" id="ARBA00022676"/>
    </source>
</evidence>
<protein>
    <submittedName>
        <fullName evidence="20">Penicillin-binding protein, 1A family</fullName>
    </submittedName>
</protein>
<dbReference type="GO" id="GO:0008955">
    <property type="term" value="F:peptidoglycan glycosyltransferase activity"/>
    <property type="evidence" value="ECO:0007669"/>
    <property type="project" value="UniProtKB-EC"/>
</dbReference>
<evidence type="ECO:0000313" key="21">
    <source>
        <dbReference type="Proteomes" id="UP000034160"/>
    </source>
</evidence>
<evidence type="ECO:0000256" key="8">
    <source>
        <dbReference type="ARBA" id="ARBA00022679"/>
    </source>
</evidence>
<feature type="transmembrane region" description="Helical" evidence="17">
    <location>
        <begin position="92"/>
        <end position="111"/>
    </location>
</feature>
<dbReference type="Gene3D" id="1.10.3810.10">
    <property type="entry name" value="Biosynthetic peptidoglycan transglycosylase-like"/>
    <property type="match status" value="1"/>
</dbReference>
<dbReference type="InterPro" id="IPR050396">
    <property type="entry name" value="Glycosyltr_51/Transpeptidase"/>
</dbReference>
<keyword evidence="5" id="KW-0121">Carboxypeptidase</keyword>
<gene>
    <name evidence="20" type="ORF">UU93_C0005G0007</name>
</gene>
<dbReference type="InterPro" id="IPR001264">
    <property type="entry name" value="Glyco_trans_51"/>
</dbReference>
<dbReference type="InterPro" id="IPR012338">
    <property type="entry name" value="Beta-lactam/transpept-like"/>
</dbReference>
<keyword evidence="14" id="KW-0961">Cell wall biogenesis/degradation</keyword>
<proteinExistence type="inferred from homology"/>
<keyword evidence="6" id="KW-0645">Protease</keyword>
<evidence type="ECO:0000256" key="2">
    <source>
        <dbReference type="ARBA" id="ARBA00007090"/>
    </source>
</evidence>
<dbReference type="InterPro" id="IPR036950">
    <property type="entry name" value="PBP_transglycosylase"/>
</dbReference>
<keyword evidence="7" id="KW-0328">Glycosyltransferase</keyword>
<keyword evidence="4" id="KW-1003">Cell membrane</keyword>
<name>A0A0G0Y7K9_9BACT</name>
<evidence type="ECO:0000256" key="11">
    <source>
        <dbReference type="ARBA" id="ARBA00022984"/>
    </source>
</evidence>
<keyword evidence="8" id="KW-0808">Transferase</keyword>
<dbReference type="EMBL" id="LCCN01000005">
    <property type="protein sequence ID" value="KKS32699.1"/>
    <property type="molecule type" value="Genomic_DNA"/>
</dbReference>
<sequence>MYTIRQFLISFGHPLYLLLKFLIPPPLRLRGGVRGGDTRKRSYKEVTIYHAPKKKSQKKLNLKYILKRIYPLIKRFPKLHIPKIKISFNKKIEVSIIAIIFLGTTTYFYLLKDLPSASNLNTPPPLTTHILDRNGKPLYKIYASENRTLVKLSDLPISLKESIIAIEDKDFYRHAGFSPSGTVRAVWRIIVDRKVEGGSTITQQLVKNVLLNPDRTLKRKLRELILAIVVEHSYSKDQILEMYLNRVSFGGASYGIEEASQTYFGKPAKLLTLPESAMLAGLPASPTTYSPFGAHPELAKQRQREVLKRMVEDGYITQTQAEQASAQEIILSPQRIDIQAPHFVMYIKDILAQIYGTKMVEQGGLTVTTSLDLDIQNMAQEIVKNEVDKVSYLHIGNGAALVTSPKTGEILAMVGSKDYWNTKDDGNVNVTTSLRQPGSSIKPINYALALTRGFTTSSIIDDSPISYKSPNQPVYTPVNYDGKYHGRIPLRIALASSYNIPAVKVLAANGVTNMIDLGRKMGITTWNDSSRFGLSLTLGGGEVTMIDMATAYGVFANLGQKVDLQSILSITNSNGKILQEKVLPQKNLVLDPKVAYLISSILSDNSARAPAFGFNSDLNLPNTAVKTGTTNNLRDNWTIGYTPNLLTAVWVGNNDGSSMSYVASGVTGASPIWRHIMDELIKKYPSSGFTPPPDLIKVNICTITGELTCEGCPTRTDFFVPGTEPKTSCSPENIKKIIEDKAQKAERDTILQGASTP</sequence>
<keyword evidence="13" id="KW-0511">Multifunctional enzyme</keyword>
<dbReference type="SUPFAM" id="SSF56601">
    <property type="entry name" value="beta-lactamase/transpeptidase-like"/>
    <property type="match status" value="1"/>
</dbReference>
<dbReference type="NCBIfam" id="TIGR02074">
    <property type="entry name" value="PBP_1a_fam"/>
    <property type="match status" value="1"/>
</dbReference>
<evidence type="ECO:0000256" key="10">
    <source>
        <dbReference type="ARBA" id="ARBA00022960"/>
    </source>
</evidence>
<dbReference type="Pfam" id="PF00912">
    <property type="entry name" value="Transgly"/>
    <property type="match status" value="1"/>
</dbReference>
<reference evidence="20 21" key="1">
    <citation type="journal article" date="2015" name="Nature">
        <title>rRNA introns, odd ribosomes, and small enigmatic genomes across a large radiation of phyla.</title>
        <authorList>
            <person name="Brown C.T."/>
            <person name="Hug L.A."/>
            <person name="Thomas B.C."/>
            <person name="Sharon I."/>
            <person name="Castelle C.J."/>
            <person name="Singh A."/>
            <person name="Wilkins M.J."/>
            <person name="Williams K.H."/>
            <person name="Banfield J.F."/>
        </authorList>
    </citation>
    <scope>NUCLEOTIDE SEQUENCE [LARGE SCALE GENOMIC DNA]</scope>
</reference>
<comment type="catalytic activity">
    <reaction evidence="16">
        <text>[GlcNAc-(1-&gt;4)-Mur2Ac(oyl-L-Ala-gamma-D-Glu-L-Lys-D-Ala-D-Ala)](n)-di-trans,octa-cis-undecaprenyl diphosphate + beta-D-GlcNAc-(1-&gt;4)-Mur2Ac(oyl-L-Ala-gamma-D-Glu-L-Lys-D-Ala-D-Ala)-di-trans,octa-cis-undecaprenyl diphosphate = [GlcNAc-(1-&gt;4)-Mur2Ac(oyl-L-Ala-gamma-D-Glu-L-Lys-D-Ala-D-Ala)](n+1)-di-trans,octa-cis-undecaprenyl diphosphate + di-trans,octa-cis-undecaprenyl diphosphate + H(+)</text>
        <dbReference type="Rhea" id="RHEA:23708"/>
        <dbReference type="Rhea" id="RHEA-COMP:9602"/>
        <dbReference type="Rhea" id="RHEA-COMP:9603"/>
        <dbReference type="ChEBI" id="CHEBI:15378"/>
        <dbReference type="ChEBI" id="CHEBI:58405"/>
        <dbReference type="ChEBI" id="CHEBI:60033"/>
        <dbReference type="ChEBI" id="CHEBI:78435"/>
        <dbReference type="EC" id="2.4.99.28"/>
    </reaction>
</comment>
<dbReference type="AlphaFoldDB" id="A0A0G0Y7K9"/>
<dbReference type="GO" id="GO:0008658">
    <property type="term" value="F:penicillin binding"/>
    <property type="evidence" value="ECO:0007669"/>
    <property type="project" value="InterPro"/>
</dbReference>
<evidence type="ECO:0000256" key="14">
    <source>
        <dbReference type="ARBA" id="ARBA00023316"/>
    </source>
</evidence>
<dbReference type="GO" id="GO:0071555">
    <property type="term" value="P:cell wall organization"/>
    <property type="evidence" value="ECO:0007669"/>
    <property type="project" value="UniProtKB-KW"/>
</dbReference>
<evidence type="ECO:0000256" key="1">
    <source>
        <dbReference type="ARBA" id="ARBA00004236"/>
    </source>
</evidence>
<dbReference type="Pfam" id="PF00905">
    <property type="entry name" value="Transpeptidase"/>
    <property type="match status" value="1"/>
</dbReference>
<dbReference type="GO" id="GO:0006508">
    <property type="term" value="P:proteolysis"/>
    <property type="evidence" value="ECO:0007669"/>
    <property type="project" value="UniProtKB-KW"/>
</dbReference>
<comment type="similarity">
    <text evidence="3">In the N-terminal section; belongs to the glycosyltransferase 51 family.</text>
</comment>
<dbReference type="PATRIC" id="fig|1618356.3.peg.299"/>
<dbReference type="GO" id="GO:0009002">
    <property type="term" value="F:serine-type D-Ala-D-Ala carboxypeptidase activity"/>
    <property type="evidence" value="ECO:0007669"/>
    <property type="project" value="UniProtKB-EC"/>
</dbReference>
<dbReference type="PANTHER" id="PTHR32282:SF11">
    <property type="entry name" value="PENICILLIN-BINDING PROTEIN 1B"/>
    <property type="match status" value="1"/>
</dbReference>
<feature type="domain" description="Penicillin-binding protein transpeptidase" evidence="18">
    <location>
        <begin position="398"/>
        <end position="655"/>
    </location>
</feature>
<comment type="caution">
    <text evidence="20">The sequence shown here is derived from an EMBL/GenBank/DDBJ whole genome shotgun (WGS) entry which is preliminary data.</text>
</comment>
<dbReference type="FunFam" id="1.10.3810.10:FF:000001">
    <property type="entry name" value="Penicillin-binding protein 1A"/>
    <property type="match status" value="1"/>
</dbReference>
<evidence type="ECO:0000256" key="9">
    <source>
        <dbReference type="ARBA" id="ARBA00022801"/>
    </source>
</evidence>
<evidence type="ECO:0000256" key="16">
    <source>
        <dbReference type="ARBA" id="ARBA00049902"/>
    </source>
</evidence>
<feature type="domain" description="Glycosyl transferase family 51" evidence="19">
    <location>
        <begin position="135"/>
        <end position="310"/>
    </location>
</feature>
<evidence type="ECO:0000256" key="13">
    <source>
        <dbReference type="ARBA" id="ARBA00023268"/>
    </source>
</evidence>
<keyword evidence="17" id="KW-0812">Transmembrane</keyword>
<evidence type="ECO:0000256" key="6">
    <source>
        <dbReference type="ARBA" id="ARBA00022670"/>
    </source>
</evidence>
<organism evidence="20 21">
    <name type="scientific">Candidatus Amesbacteria bacterium GW2011_GWA2_42_12</name>
    <dbReference type="NCBI Taxonomy" id="1618356"/>
    <lineage>
        <taxon>Bacteria</taxon>
        <taxon>Candidatus Amesiibacteriota</taxon>
    </lineage>
</organism>
<keyword evidence="9" id="KW-0378">Hydrolase</keyword>
<comment type="catalytic activity">
    <reaction evidence="15">
        <text>Preferential cleavage: (Ac)2-L-Lys-D-Ala-|-D-Ala. Also transpeptidation of peptidyl-alanyl moieties that are N-acyl substituents of D-alanine.</text>
        <dbReference type="EC" id="3.4.16.4"/>
    </reaction>
</comment>
<evidence type="ECO:0000256" key="5">
    <source>
        <dbReference type="ARBA" id="ARBA00022645"/>
    </source>
</evidence>